<dbReference type="EMBL" id="PIPI01000003">
    <property type="protein sequence ID" value="RUO20132.1"/>
    <property type="molecule type" value="Genomic_DNA"/>
</dbReference>
<reference evidence="2 3" key="1">
    <citation type="journal article" date="2011" name="Front. Microbiol.">
        <title>Genomic signatures of strain selection and enhancement in Bacillus atrophaeus var. globigii, a historical biowarfare simulant.</title>
        <authorList>
            <person name="Gibbons H.S."/>
            <person name="Broomall S.M."/>
            <person name="McNew L.A."/>
            <person name="Daligault H."/>
            <person name="Chapman C."/>
            <person name="Bruce D."/>
            <person name="Karavis M."/>
            <person name="Krepps M."/>
            <person name="McGregor P.A."/>
            <person name="Hong C."/>
            <person name="Park K.H."/>
            <person name="Akmal A."/>
            <person name="Feldman A."/>
            <person name="Lin J.S."/>
            <person name="Chang W.E."/>
            <person name="Higgs B.W."/>
            <person name="Demirev P."/>
            <person name="Lindquist J."/>
            <person name="Liem A."/>
            <person name="Fochler E."/>
            <person name="Read T.D."/>
            <person name="Tapia R."/>
            <person name="Johnson S."/>
            <person name="Bishop-Lilly K.A."/>
            <person name="Detter C."/>
            <person name="Han C."/>
            <person name="Sozhamannan S."/>
            <person name="Rosenzweig C.N."/>
            <person name="Skowronski E.W."/>
        </authorList>
    </citation>
    <scope>NUCLEOTIDE SEQUENCE [LARGE SCALE GENOMIC DNA]</scope>
    <source>
        <strain evidence="2 3">AK5</strain>
    </source>
</reference>
<name>A0A432VUH6_9GAMM</name>
<proteinExistence type="predicted"/>
<organism evidence="2 3">
    <name type="scientific">Aliidiomarina haloalkalitolerans</name>
    <dbReference type="NCBI Taxonomy" id="859059"/>
    <lineage>
        <taxon>Bacteria</taxon>
        <taxon>Pseudomonadati</taxon>
        <taxon>Pseudomonadota</taxon>
        <taxon>Gammaproteobacteria</taxon>
        <taxon>Alteromonadales</taxon>
        <taxon>Idiomarinaceae</taxon>
        <taxon>Aliidiomarina</taxon>
    </lineage>
</organism>
<evidence type="ECO:0000313" key="3">
    <source>
        <dbReference type="Proteomes" id="UP000288212"/>
    </source>
</evidence>
<dbReference type="OrthoDB" id="9793162at2"/>
<dbReference type="InterPro" id="IPR005135">
    <property type="entry name" value="Endo/exonuclease/phosphatase"/>
</dbReference>
<gene>
    <name evidence="2" type="ORF">CWE06_05750</name>
</gene>
<comment type="caution">
    <text evidence="2">The sequence shown here is derived from an EMBL/GenBank/DDBJ whole genome shotgun (WGS) entry which is preliminary data.</text>
</comment>
<dbReference type="InterPro" id="IPR036691">
    <property type="entry name" value="Endo/exonu/phosph_ase_sf"/>
</dbReference>
<evidence type="ECO:0000313" key="2">
    <source>
        <dbReference type="EMBL" id="RUO20132.1"/>
    </source>
</evidence>
<dbReference type="AlphaFoldDB" id="A0A432VUH6"/>
<accession>A0A432VUH6</accession>
<dbReference type="Proteomes" id="UP000288212">
    <property type="component" value="Unassembled WGS sequence"/>
</dbReference>
<dbReference type="RefSeq" id="WP_126792082.1">
    <property type="nucleotide sequence ID" value="NZ_PIPI01000003.1"/>
</dbReference>
<dbReference type="NCBIfam" id="NF003842">
    <property type="entry name" value="PRK05421.1-4"/>
    <property type="match status" value="1"/>
</dbReference>
<keyword evidence="3" id="KW-1185">Reference proteome</keyword>
<dbReference type="GO" id="GO:0003824">
    <property type="term" value="F:catalytic activity"/>
    <property type="evidence" value="ECO:0007669"/>
    <property type="project" value="InterPro"/>
</dbReference>
<dbReference type="SUPFAM" id="SSF56219">
    <property type="entry name" value="DNase I-like"/>
    <property type="match status" value="1"/>
</dbReference>
<dbReference type="Gene3D" id="3.60.10.10">
    <property type="entry name" value="Endonuclease/exonuclease/phosphatase"/>
    <property type="match status" value="1"/>
</dbReference>
<dbReference type="Pfam" id="PF03372">
    <property type="entry name" value="Exo_endo_phos"/>
    <property type="match status" value="1"/>
</dbReference>
<evidence type="ECO:0000259" key="1">
    <source>
        <dbReference type="Pfam" id="PF03372"/>
    </source>
</evidence>
<feature type="domain" description="Endonuclease/exonuclease/phosphatase" evidence="1">
    <location>
        <begin position="29"/>
        <end position="236"/>
    </location>
</feature>
<protein>
    <recommendedName>
        <fullName evidence="1">Endonuclease/exonuclease/phosphatase domain-containing protein</fullName>
    </recommendedName>
</protein>
<sequence length="245" mass="28540">MLKPRIIVPQRFIHQQAIIRGEEFGVLCWNTQKLTQTLKFQVALARILHQFPSLFLLLQEAKLTLNSDWKLPHWSYAVAPNMQTSRSVYGVLTASQIAFTDVQTRLTSKREGIFATHKSYMLSYHPLPNEQSLLVVNVHAINFVSANYFLREMELLRAELNHHNGPLIVAGDFNVWNRQRRLHLLRFCRSVGLRQAYMTDDHHIKTYRTHPLDFIFYRDLVLKEATAINTTTVSDHNPIYARFAV</sequence>